<dbReference type="PANTHER" id="PTHR36451">
    <property type="entry name" value="PAPS-DEPENDENT SULFOTRANSFERASE STF3"/>
    <property type="match status" value="1"/>
</dbReference>
<accession>A0ABN1G620</accession>
<reference evidence="1 2" key="1">
    <citation type="journal article" date="2019" name="Int. J. Syst. Evol. Microbiol.">
        <title>The Global Catalogue of Microorganisms (GCM) 10K type strain sequencing project: providing services to taxonomists for standard genome sequencing and annotation.</title>
        <authorList>
            <consortium name="The Broad Institute Genomics Platform"/>
            <consortium name="The Broad Institute Genome Sequencing Center for Infectious Disease"/>
            <person name="Wu L."/>
            <person name="Ma J."/>
        </authorList>
    </citation>
    <scope>NUCLEOTIDE SEQUENCE [LARGE SCALE GENOMIC DNA]</scope>
    <source>
        <strain evidence="1 2">JCM 15395</strain>
    </source>
</reference>
<dbReference type="InterPro" id="IPR027417">
    <property type="entry name" value="P-loop_NTPase"/>
</dbReference>
<organism evidence="1 2">
    <name type="scientific">Virgibacillus siamensis</name>
    <dbReference type="NCBI Taxonomy" id="480071"/>
    <lineage>
        <taxon>Bacteria</taxon>
        <taxon>Bacillati</taxon>
        <taxon>Bacillota</taxon>
        <taxon>Bacilli</taxon>
        <taxon>Bacillales</taxon>
        <taxon>Bacillaceae</taxon>
        <taxon>Virgibacillus</taxon>
    </lineage>
</organism>
<dbReference type="Pfam" id="PF13469">
    <property type="entry name" value="Sulfotransfer_3"/>
    <property type="match status" value="1"/>
</dbReference>
<dbReference type="SUPFAM" id="SSF52540">
    <property type="entry name" value="P-loop containing nucleoside triphosphate hydrolases"/>
    <property type="match status" value="1"/>
</dbReference>
<dbReference type="InterPro" id="IPR052736">
    <property type="entry name" value="Stf3_sulfotransferase"/>
</dbReference>
<evidence type="ECO:0000313" key="1">
    <source>
        <dbReference type="EMBL" id="GAA0604816.1"/>
    </source>
</evidence>
<dbReference type="Gene3D" id="3.40.50.300">
    <property type="entry name" value="P-loop containing nucleotide triphosphate hydrolases"/>
    <property type="match status" value="1"/>
</dbReference>
<dbReference type="PANTHER" id="PTHR36451:SF1">
    <property type="entry name" value="OMEGA-HYDROXY-BETA-DIHYDROMENAQUINONE-9 SULFOTRANSFERASE STF3"/>
    <property type="match status" value="1"/>
</dbReference>
<dbReference type="EMBL" id="BAAADS010000016">
    <property type="protein sequence ID" value="GAA0604816.1"/>
    <property type="molecule type" value="Genomic_DNA"/>
</dbReference>
<name>A0ABN1G620_9BACI</name>
<proteinExistence type="predicted"/>
<protein>
    <recommendedName>
        <fullName evidence="3">Sulfotransferase family protein</fullName>
    </recommendedName>
</protein>
<dbReference type="RefSeq" id="WP_343813103.1">
    <property type="nucleotide sequence ID" value="NZ_BAAADS010000016.1"/>
</dbReference>
<sequence>MDSKKFVFICGLHRSGTTILFKLLREQDQISGFSGTGVPRDEGQHLQSVYPSAKKVGGTGNFAFNKKARLDETSELITPENKEQLLSEWGKHWDLSKDILLEKSPPNIIRTRFLQEMFPESYFIIIKRHPVAVSFATDSFSKKTFELERLLEHWVECHRQAEQDIPYLKNVMTIKYEDLVADPEKFMGDISELVRFNADDITLNVKSNTNDKYFKQWRELPQDVRKSLEEKFEEQINKYGYSFKDVQ</sequence>
<dbReference type="Proteomes" id="UP001500866">
    <property type="component" value="Unassembled WGS sequence"/>
</dbReference>
<evidence type="ECO:0000313" key="2">
    <source>
        <dbReference type="Proteomes" id="UP001500866"/>
    </source>
</evidence>
<keyword evidence="2" id="KW-1185">Reference proteome</keyword>
<comment type="caution">
    <text evidence="1">The sequence shown here is derived from an EMBL/GenBank/DDBJ whole genome shotgun (WGS) entry which is preliminary data.</text>
</comment>
<evidence type="ECO:0008006" key="3">
    <source>
        <dbReference type="Google" id="ProtNLM"/>
    </source>
</evidence>
<gene>
    <name evidence="1" type="ORF">GCM10009001_22570</name>
</gene>